<evidence type="ECO:0000313" key="2">
    <source>
        <dbReference type="Proteomes" id="UP000264002"/>
    </source>
</evidence>
<proteinExistence type="predicted"/>
<name>A0A372MIT7_9SPIR</name>
<organism evidence="1 2">
    <name type="scientific">Sphaerochaeta halotolerans</name>
    <dbReference type="NCBI Taxonomy" id="2293840"/>
    <lineage>
        <taxon>Bacteria</taxon>
        <taxon>Pseudomonadati</taxon>
        <taxon>Spirochaetota</taxon>
        <taxon>Spirochaetia</taxon>
        <taxon>Spirochaetales</taxon>
        <taxon>Sphaerochaetaceae</taxon>
        <taxon>Sphaerochaeta</taxon>
    </lineage>
</organism>
<reference evidence="2" key="1">
    <citation type="submission" date="2018-08" db="EMBL/GenBank/DDBJ databases">
        <authorList>
            <person name="Grouzdev D.S."/>
            <person name="Krutkina M.S."/>
        </authorList>
    </citation>
    <scope>NUCLEOTIDE SEQUENCE [LARGE SCALE GENOMIC DNA]</scope>
    <source>
        <strain evidence="2">4-11</strain>
    </source>
</reference>
<dbReference type="EMBL" id="QUWK01000003">
    <property type="protein sequence ID" value="RFU95702.1"/>
    <property type="molecule type" value="Genomic_DNA"/>
</dbReference>
<dbReference type="AlphaFoldDB" id="A0A372MIT7"/>
<dbReference type="Proteomes" id="UP000264002">
    <property type="component" value="Unassembled WGS sequence"/>
</dbReference>
<accession>A0A372MIT7</accession>
<protein>
    <submittedName>
        <fullName evidence="1">Uncharacterized protein</fullName>
    </submittedName>
</protein>
<comment type="caution">
    <text evidence="1">The sequence shown here is derived from an EMBL/GenBank/DDBJ whole genome shotgun (WGS) entry which is preliminary data.</text>
</comment>
<evidence type="ECO:0000313" key="1">
    <source>
        <dbReference type="EMBL" id="RFU95702.1"/>
    </source>
</evidence>
<gene>
    <name evidence="1" type="ORF">DYP60_04305</name>
</gene>
<reference evidence="1 2" key="2">
    <citation type="submission" date="2018-09" db="EMBL/GenBank/DDBJ databases">
        <title>Genome of Sphaerochaeta halotolerans strain 4-11.</title>
        <authorList>
            <person name="Nazina T.N."/>
            <person name="Sokolova D.S."/>
        </authorList>
    </citation>
    <scope>NUCLEOTIDE SEQUENCE [LARGE SCALE GENOMIC DNA]</scope>
    <source>
        <strain evidence="1 2">4-11</strain>
    </source>
</reference>
<keyword evidence="2" id="KW-1185">Reference proteome</keyword>
<sequence>MFCWVVRKILVGQAKMMLSPSSPNDKCLVACDTLQTMKKCNFPYGRMVPVFDGQMHINEVGEGKHTMGVALPSADFMPLQRALAKDYNTIVVEYFGVVFSTSTAYYRRNPCLCLCLAPPRKDSATPWFDQIVHSSEFMRDTMSLPYL</sequence>